<accession>A0AAV2EQT2</accession>
<name>A0AAV2EQT2_9ROSI</name>
<sequence length="151" mass="16044">MMTANVESLFGRDREEARMGGRDPSPETRGSQEKPSPEMEKRDGGSAPLAGGAAFFEVTTNRREELKEMVERSSPHCRGRSCWLPGRGATTETGGELRRKKQSPNLGEEKGDRLPPLATLGCAATASGPDGLGGLGHRSGWVNGSGPGRSH</sequence>
<dbReference type="Proteomes" id="UP001497516">
    <property type="component" value="Chromosome 5"/>
</dbReference>
<evidence type="ECO:0000313" key="2">
    <source>
        <dbReference type="EMBL" id="CAL1388078.1"/>
    </source>
</evidence>
<organism evidence="2 3">
    <name type="scientific">Linum trigynum</name>
    <dbReference type="NCBI Taxonomy" id="586398"/>
    <lineage>
        <taxon>Eukaryota</taxon>
        <taxon>Viridiplantae</taxon>
        <taxon>Streptophyta</taxon>
        <taxon>Embryophyta</taxon>
        <taxon>Tracheophyta</taxon>
        <taxon>Spermatophyta</taxon>
        <taxon>Magnoliopsida</taxon>
        <taxon>eudicotyledons</taxon>
        <taxon>Gunneridae</taxon>
        <taxon>Pentapetalae</taxon>
        <taxon>rosids</taxon>
        <taxon>fabids</taxon>
        <taxon>Malpighiales</taxon>
        <taxon>Linaceae</taxon>
        <taxon>Linum</taxon>
    </lineage>
</organism>
<feature type="region of interest" description="Disordered" evidence="1">
    <location>
        <begin position="1"/>
        <end position="54"/>
    </location>
</feature>
<feature type="compositionally biased region" description="Gly residues" evidence="1">
    <location>
        <begin position="130"/>
        <end position="151"/>
    </location>
</feature>
<gene>
    <name evidence="2" type="ORF">LTRI10_LOCUS29024</name>
</gene>
<reference evidence="2 3" key="1">
    <citation type="submission" date="2024-04" db="EMBL/GenBank/DDBJ databases">
        <authorList>
            <person name="Fracassetti M."/>
        </authorList>
    </citation>
    <scope>NUCLEOTIDE SEQUENCE [LARGE SCALE GENOMIC DNA]</scope>
</reference>
<keyword evidence="3" id="KW-1185">Reference proteome</keyword>
<evidence type="ECO:0000313" key="3">
    <source>
        <dbReference type="Proteomes" id="UP001497516"/>
    </source>
</evidence>
<feature type="compositionally biased region" description="Basic and acidic residues" evidence="1">
    <location>
        <begin position="10"/>
        <end position="44"/>
    </location>
</feature>
<feature type="region of interest" description="Disordered" evidence="1">
    <location>
        <begin position="66"/>
        <end position="151"/>
    </location>
</feature>
<proteinExistence type="predicted"/>
<dbReference type="AlphaFoldDB" id="A0AAV2EQT2"/>
<evidence type="ECO:0000256" key="1">
    <source>
        <dbReference type="SAM" id="MobiDB-lite"/>
    </source>
</evidence>
<dbReference type="EMBL" id="OZ034818">
    <property type="protein sequence ID" value="CAL1388078.1"/>
    <property type="molecule type" value="Genomic_DNA"/>
</dbReference>
<protein>
    <submittedName>
        <fullName evidence="2">Uncharacterized protein</fullName>
    </submittedName>
</protein>